<dbReference type="EMBL" id="VLLL01000006">
    <property type="protein sequence ID" value="TWJ11584.1"/>
    <property type="molecule type" value="Genomic_DNA"/>
</dbReference>
<gene>
    <name evidence="5" type="ORF">LX16_2309</name>
</gene>
<dbReference type="InterPro" id="IPR019885">
    <property type="entry name" value="Tscrpt_reg_HTH_AsnC-type_CS"/>
</dbReference>
<dbReference type="InterPro" id="IPR019888">
    <property type="entry name" value="Tscrpt_reg_AsnC-like"/>
</dbReference>
<dbReference type="Gene3D" id="3.30.70.920">
    <property type="match status" value="1"/>
</dbReference>
<proteinExistence type="predicted"/>
<evidence type="ECO:0000259" key="4">
    <source>
        <dbReference type="PROSITE" id="PS50956"/>
    </source>
</evidence>
<dbReference type="SUPFAM" id="SSF46785">
    <property type="entry name" value="Winged helix' DNA-binding domain"/>
    <property type="match status" value="1"/>
</dbReference>
<dbReference type="SMART" id="SM00344">
    <property type="entry name" value="HTH_ASNC"/>
    <property type="match status" value="1"/>
</dbReference>
<comment type="caution">
    <text evidence="5">The sequence shown here is derived from an EMBL/GenBank/DDBJ whole genome shotgun (WGS) entry which is preliminary data.</text>
</comment>
<sequence length="152" mass="16055">MIDETDRRILVRLQRDATTPYAELAAAVGLSAASVHARVRRLRESGVIRRTTVEVDPAAVGRGVLAFVTVTGDVWMGDPDTVEAFAGIAGIEEAHIVAGTASVLVKVRAATTEGLQSVLREIFHVPGVTGTQTTVVLETGFSRPVTPEVPSP</sequence>
<dbReference type="Gene3D" id="1.10.10.10">
    <property type="entry name" value="Winged helix-like DNA-binding domain superfamily/Winged helix DNA-binding domain"/>
    <property type="match status" value="1"/>
</dbReference>
<dbReference type="OrthoDB" id="9809462at2"/>
<dbReference type="PRINTS" id="PR00033">
    <property type="entry name" value="HTHASNC"/>
</dbReference>
<dbReference type="PANTHER" id="PTHR30154:SF53">
    <property type="entry name" value="HTH-TYPE TRANSCRIPTIONAL REGULATOR LRPC"/>
    <property type="match status" value="1"/>
</dbReference>
<keyword evidence="6" id="KW-1185">Reference proteome</keyword>
<evidence type="ECO:0000313" key="5">
    <source>
        <dbReference type="EMBL" id="TWJ11584.1"/>
    </source>
</evidence>
<dbReference type="InterPro" id="IPR036390">
    <property type="entry name" value="WH_DNA-bd_sf"/>
</dbReference>
<dbReference type="Pfam" id="PF01037">
    <property type="entry name" value="AsnC_trans_reg"/>
    <property type="match status" value="1"/>
</dbReference>
<evidence type="ECO:0000313" key="6">
    <source>
        <dbReference type="Proteomes" id="UP000321617"/>
    </source>
</evidence>
<reference evidence="5 6" key="1">
    <citation type="journal article" date="2013" name="Stand. Genomic Sci.">
        <title>Genomic Encyclopedia of Type Strains, Phase I: The one thousand microbial genomes (KMG-I) project.</title>
        <authorList>
            <person name="Kyrpides N.C."/>
            <person name="Woyke T."/>
            <person name="Eisen J.A."/>
            <person name="Garrity G."/>
            <person name="Lilburn T.G."/>
            <person name="Beck B.J."/>
            <person name="Whitman W.B."/>
            <person name="Hugenholtz P."/>
            <person name="Klenk H.P."/>
        </authorList>
    </citation>
    <scope>NUCLEOTIDE SEQUENCE [LARGE SCALE GENOMIC DNA]</scope>
    <source>
        <strain evidence="5 6">DSM 45044</strain>
    </source>
</reference>
<dbReference type="GO" id="GO:0043565">
    <property type="term" value="F:sequence-specific DNA binding"/>
    <property type="evidence" value="ECO:0007669"/>
    <property type="project" value="InterPro"/>
</dbReference>
<evidence type="ECO:0000256" key="1">
    <source>
        <dbReference type="ARBA" id="ARBA00023015"/>
    </source>
</evidence>
<dbReference type="InterPro" id="IPR036388">
    <property type="entry name" value="WH-like_DNA-bd_sf"/>
</dbReference>
<dbReference type="AlphaFoldDB" id="A0A562V140"/>
<name>A0A562V140_9ACTN</name>
<dbReference type="PROSITE" id="PS00519">
    <property type="entry name" value="HTH_ASNC_1"/>
    <property type="match status" value="1"/>
</dbReference>
<dbReference type="CDD" id="cd00090">
    <property type="entry name" value="HTH_ARSR"/>
    <property type="match status" value="1"/>
</dbReference>
<dbReference type="PANTHER" id="PTHR30154">
    <property type="entry name" value="LEUCINE-RESPONSIVE REGULATORY PROTEIN"/>
    <property type="match status" value="1"/>
</dbReference>
<dbReference type="InterPro" id="IPR019887">
    <property type="entry name" value="Tscrpt_reg_AsnC/Lrp_C"/>
</dbReference>
<feature type="domain" description="HTH asnC-type" evidence="4">
    <location>
        <begin position="2"/>
        <end position="63"/>
    </location>
</feature>
<evidence type="ECO:0000256" key="2">
    <source>
        <dbReference type="ARBA" id="ARBA00023125"/>
    </source>
</evidence>
<dbReference type="InterPro" id="IPR011008">
    <property type="entry name" value="Dimeric_a/b-barrel"/>
</dbReference>
<dbReference type="PROSITE" id="PS50956">
    <property type="entry name" value="HTH_ASNC_2"/>
    <property type="match status" value="1"/>
</dbReference>
<keyword evidence="1" id="KW-0805">Transcription regulation</keyword>
<dbReference type="GO" id="GO:0005829">
    <property type="term" value="C:cytosol"/>
    <property type="evidence" value="ECO:0007669"/>
    <property type="project" value="TreeGrafter"/>
</dbReference>
<dbReference type="RefSeq" id="WP_147137891.1">
    <property type="nucleotide sequence ID" value="NZ_BAABIJ010000002.1"/>
</dbReference>
<dbReference type="SUPFAM" id="SSF54909">
    <property type="entry name" value="Dimeric alpha+beta barrel"/>
    <property type="match status" value="1"/>
</dbReference>
<protein>
    <submittedName>
        <fullName evidence="5">DNA-binding Lrp family transcriptional regulator</fullName>
    </submittedName>
</protein>
<accession>A0A562V140</accession>
<dbReference type="InterPro" id="IPR000485">
    <property type="entry name" value="AsnC-type_HTH_dom"/>
</dbReference>
<keyword evidence="3" id="KW-0804">Transcription</keyword>
<organism evidence="5 6">
    <name type="scientific">Stackebrandtia albiflava</name>
    <dbReference type="NCBI Taxonomy" id="406432"/>
    <lineage>
        <taxon>Bacteria</taxon>
        <taxon>Bacillati</taxon>
        <taxon>Actinomycetota</taxon>
        <taxon>Actinomycetes</taxon>
        <taxon>Glycomycetales</taxon>
        <taxon>Glycomycetaceae</taxon>
        <taxon>Stackebrandtia</taxon>
    </lineage>
</organism>
<dbReference type="Proteomes" id="UP000321617">
    <property type="component" value="Unassembled WGS sequence"/>
</dbReference>
<keyword evidence="2 5" id="KW-0238">DNA-binding</keyword>
<dbReference type="InterPro" id="IPR011991">
    <property type="entry name" value="ArsR-like_HTH"/>
</dbReference>
<dbReference type="GO" id="GO:0043200">
    <property type="term" value="P:response to amino acid"/>
    <property type="evidence" value="ECO:0007669"/>
    <property type="project" value="TreeGrafter"/>
</dbReference>
<dbReference type="Pfam" id="PF13404">
    <property type="entry name" value="HTH_AsnC-type"/>
    <property type="match status" value="1"/>
</dbReference>
<evidence type="ECO:0000256" key="3">
    <source>
        <dbReference type="ARBA" id="ARBA00023163"/>
    </source>
</evidence>